<evidence type="ECO:0000313" key="9">
    <source>
        <dbReference type="Proteomes" id="UP000046947"/>
    </source>
</evidence>
<evidence type="ECO:0000313" key="12">
    <source>
        <dbReference type="Proteomes" id="UP000050164"/>
    </source>
</evidence>
<dbReference type="Proteomes" id="UP000046947">
    <property type="component" value="Unassembled WGS sequence"/>
</dbReference>
<evidence type="ECO:0000313" key="2">
    <source>
        <dbReference type="EMBL" id="CFE47885.1"/>
    </source>
</evidence>
<evidence type="ECO:0000313" key="7">
    <source>
        <dbReference type="Proteomes" id="UP000044938"/>
    </source>
</evidence>
<dbReference type="EMBL" id="CNFT01000799">
    <property type="protein sequence ID" value="CKS36056.1"/>
    <property type="molecule type" value="Genomic_DNA"/>
</dbReference>
<dbReference type="Proteomes" id="UP000048289">
    <property type="component" value="Unassembled WGS sequence"/>
</dbReference>
<dbReference type="EMBL" id="CFOE01000061">
    <property type="protein sequence ID" value="CFE37553.1"/>
    <property type="molecule type" value="Genomic_DNA"/>
</dbReference>
<dbReference type="Proteomes" id="UP000050164">
    <property type="component" value="Unassembled WGS sequence"/>
</dbReference>
<evidence type="ECO:0000313" key="10">
    <source>
        <dbReference type="Proteomes" id="UP000048289"/>
    </source>
</evidence>
<dbReference type="EMBL" id="CSAD01000091">
    <property type="protein sequence ID" value="COV07343.1"/>
    <property type="molecule type" value="Genomic_DNA"/>
</dbReference>
<dbReference type="Proteomes" id="UP000044938">
    <property type="component" value="Unassembled WGS sequence"/>
</dbReference>
<evidence type="ECO:0000313" key="5">
    <source>
        <dbReference type="EMBL" id="COW08378.1"/>
    </source>
</evidence>
<gene>
    <name evidence="4" type="ORF">ERS007679_00969</name>
    <name evidence="1" type="ORF">ERS007681_00771</name>
    <name evidence="2" type="ORF">ERS007688_00900</name>
    <name evidence="6" type="ORF">ERS007720_02800</name>
    <name evidence="5" type="ORF">ERS007741_01427</name>
    <name evidence="3" type="ORF">ERS027659_02993</name>
</gene>
<evidence type="ECO:0000313" key="1">
    <source>
        <dbReference type="EMBL" id="CFE37553.1"/>
    </source>
</evidence>
<sequence length="35" mass="4183">MYWNGYGPAIFIVRRIRTSTTPFWTCMGGENRLMR</sequence>
<evidence type="ECO:0000313" key="11">
    <source>
        <dbReference type="Proteomes" id="UP000048600"/>
    </source>
</evidence>
<dbReference type="EMBL" id="CSAJ01000388">
    <property type="protein sequence ID" value="COW52795.1"/>
    <property type="molecule type" value="Genomic_DNA"/>
</dbReference>
<dbReference type="Proteomes" id="UP000045842">
    <property type="component" value="Unassembled WGS sequence"/>
</dbReference>
<accession>A0A655ABU2</accession>
<dbReference type="EMBL" id="CFOH01000098">
    <property type="protein sequence ID" value="CFE47885.1"/>
    <property type="molecule type" value="Genomic_DNA"/>
</dbReference>
<dbReference type="EMBL" id="CHKL01000123">
    <property type="protein sequence ID" value="COW08378.1"/>
    <property type="molecule type" value="Genomic_DNA"/>
</dbReference>
<evidence type="ECO:0000313" key="6">
    <source>
        <dbReference type="EMBL" id="COW52795.1"/>
    </source>
</evidence>
<dbReference type="Proteomes" id="UP000048600">
    <property type="component" value="Unassembled WGS sequence"/>
</dbReference>
<evidence type="ECO:0000313" key="8">
    <source>
        <dbReference type="Proteomes" id="UP000045842"/>
    </source>
</evidence>
<evidence type="ECO:0000313" key="3">
    <source>
        <dbReference type="EMBL" id="CKS36056.1"/>
    </source>
</evidence>
<dbReference type="AlphaFoldDB" id="A0A655ABU2"/>
<proteinExistence type="predicted"/>
<evidence type="ECO:0000313" key="4">
    <source>
        <dbReference type="EMBL" id="COV07343.1"/>
    </source>
</evidence>
<protein>
    <submittedName>
        <fullName evidence="3">Uncharacterized protein</fullName>
    </submittedName>
</protein>
<organism evidence="3 12">
    <name type="scientific">Mycobacterium tuberculosis</name>
    <dbReference type="NCBI Taxonomy" id="1773"/>
    <lineage>
        <taxon>Bacteria</taxon>
        <taxon>Bacillati</taxon>
        <taxon>Actinomycetota</taxon>
        <taxon>Actinomycetes</taxon>
        <taxon>Mycobacteriales</taxon>
        <taxon>Mycobacteriaceae</taxon>
        <taxon>Mycobacterium</taxon>
        <taxon>Mycobacterium tuberculosis complex</taxon>
    </lineage>
</organism>
<reference evidence="7 8" key="1">
    <citation type="submission" date="2015-03" db="EMBL/GenBank/DDBJ databases">
        <authorList>
            <consortium name="Pathogen Informatics"/>
        </authorList>
    </citation>
    <scope>NUCLEOTIDE SEQUENCE [LARGE SCALE GENOMIC DNA]</scope>
    <source>
        <strain evidence="3 12">Bir 185</strain>
        <strain evidence="4 8">G09801536</strain>
        <strain evidence="1 10">G09901357</strain>
        <strain evidence="2 9">H09601792</strain>
        <strain evidence="6 7">M09401471</strain>
        <strain evidence="5 11">P00601463</strain>
    </source>
</reference>
<name>A0A655ABU2_MYCTX</name>